<dbReference type="EMBL" id="LSSK01000534">
    <property type="protein sequence ID" value="OMH83016.1"/>
    <property type="molecule type" value="Genomic_DNA"/>
</dbReference>
<dbReference type="AlphaFoldDB" id="A0A1R1PPV2"/>
<protein>
    <submittedName>
        <fullName evidence="1">Uncharacterized protein</fullName>
    </submittedName>
</protein>
<gene>
    <name evidence="1" type="ORF">AX774_g3481</name>
</gene>
<name>A0A1R1PPV2_ZANCU</name>
<dbReference type="Proteomes" id="UP000188320">
    <property type="component" value="Unassembled WGS sequence"/>
</dbReference>
<evidence type="ECO:0000313" key="1">
    <source>
        <dbReference type="EMBL" id="OMH83016.1"/>
    </source>
</evidence>
<reference evidence="2" key="1">
    <citation type="submission" date="2017-01" db="EMBL/GenBank/DDBJ databases">
        <authorList>
            <person name="Wang Y."/>
            <person name="White M."/>
            <person name="Kvist S."/>
            <person name="Moncalvo J.-M."/>
        </authorList>
    </citation>
    <scope>NUCLEOTIDE SEQUENCE [LARGE SCALE GENOMIC DNA]</scope>
    <source>
        <strain evidence="2">COL-18-3</strain>
    </source>
</reference>
<evidence type="ECO:0000313" key="2">
    <source>
        <dbReference type="Proteomes" id="UP000188320"/>
    </source>
</evidence>
<proteinExistence type="predicted"/>
<accession>A0A1R1PPV2</accession>
<sequence length="27" mass="2755">MDTHGPISPTITVASPIPFANITATTT</sequence>
<organism evidence="1 2">
    <name type="scientific">Zancudomyces culisetae</name>
    <name type="common">Gut fungus</name>
    <name type="synonym">Smittium culisetae</name>
    <dbReference type="NCBI Taxonomy" id="1213189"/>
    <lineage>
        <taxon>Eukaryota</taxon>
        <taxon>Fungi</taxon>
        <taxon>Fungi incertae sedis</taxon>
        <taxon>Zoopagomycota</taxon>
        <taxon>Kickxellomycotina</taxon>
        <taxon>Harpellomycetes</taxon>
        <taxon>Harpellales</taxon>
        <taxon>Legeriomycetaceae</taxon>
        <taxon>Zancudomyces</taxon>
    </lineage>
</organism>
<feature type="non-terminal residue" evidence="1">
    <location>
        <position position="27"/>
    </location>
</feature>
<keyword evidence="2" id="KW-1185">Reference proteome</keyword>
<comment type="caution">
    <text evidence="1">The sequence shown here is derived from an EMBL/GenBank/DDBJ whole genome shotgun (WGS) entry which is preliminary data.</text>
</comment>